<dbReference type="PATRIC" id="fig|1391654.3.peg.6304"/>
<dbReference type="KEGG" id="llu:AKJ09_06219"/>
<dbReference type="GO" id="GO:0035438">
    <property type="term" value="F:cyclic-di-GMP binding"/>
    <property type="evidence" value="ECO:0007669"/>
    <property type="project" value="InterPro"/>
</dbReference>
<feature type="compositionally biased region" description="Low complexity" evidence="1">
    <location>
        <begin position="120"/>
        <end position="136"/>
    </location>
</feature>
<proteinExistence type="predicted"/>
<dbReference type="RefSeq" id="WP_146650994.1">
    <property type="nucleotide sequence ID" value="NZ_CP012333.1"/>
</dbReference>
<dbReference type="Proteomes" id="UP000064967">
    <property type="component" value="Chromosome"/>
</dbReference>
<dbReference type="SUPFAM" id="SSF141371">
    <property type="entry name" value="PilZ domain-like"/>
    <property type="match status" value="1"/>
</dbReference>
<gene>
    <name evidence="3" type="ORF">AKJ09_06219</name>
</gene>
<accession>A0A0K1Q192</accession>
<feature type="domain" description="PilZ" evidence="2">
    <location>
        <begin position="23"/>
        <end position="108"/>
    </location>
</feature>
<dbReference type="OrthoDB" id="5526562at2"/>
<sequence>MTKRTIPTPANGIKVPSGVHAMRRGGARREVTERVTLRDEKQKVLEGWALNVSRGGLRAILEEKVTLGQKFSIGIGSDEVLQRSGRVVWVQEEPDGVIVGLEFTSLSGVHSSAPPPPPAAIAASSSVSPSSSPLAPDDATERSTFEPDIED</sequence>
<dbReference type="EMBL" id="CP012333">
    <property type="protein sequence ID" value="AKU99555.1"/>
    <property type="molecule type" value="Genomic_DNA"/>
</dbReference>
<dbReference type="Pfam" id="PF07238">
    <property type="entry name" value="PilZ"/>
    <property type="match status" value="1"/>
</dbReference>
<evidence type="ECO:0000256" key="1">
    <source>
        <dbReference type="SAM" id="MobiDB-lite"/>
    </source>
</evidence>
<dbReference type="Gene3D" id="2.40.10.220">
    <property type="entry name" value="predicted glycosyltransferase like domains"/>
    <property type="match status" value="1"/>
</dbReference>
<protein>
    <recommendedName>
        <fullName evidence="2">PilZ domain-containing protein</fullName>
    </recommendedName>
</protein>
<evidence type="ECO:0000313" key="3">
    <source>
        <dbReference type="EMBL" id="AKU99555.1"/>
    </source>
</evidence>
<feature type="region of interest" description="Disordered" evidence="1">
    <location>
        <begin position="107"/>
        <end position="151"/>
    </location>
</feature>
<dbReference type="InterPro" id="IPR009875">
    <property type="entry name" value="PilZ_domain"/>
</dbReference>
<evidence type="ECO:0000313" key="4">
    <source>
        <dbReference type="Proteomes" id="UP000064967"/>
    </source>
</evidence>
<reference evidence="3 4" key="1">
    <citation type="submission" date="2015-08" db="EMBL/GenBank/DDBJ databases">
        <authorList>
            <person name="Babu N.S."/>
            <person name="Beckwith C.J."/>
            <person name="Beseler K.G."/>
            <person name="Brison A."/>
            <person name="Carone J.V."/>
            <person name="Caskin T.P."/>
            <person name="Diamond M."/>
            <person name="Durham M.E."/>
            <person name="Foxe J.M."/>
            <person name="Go M."/>
            <person name="Henderson B.A."/>
            <person name="Jones I.B."/>
            <person name="McGettigan J.A."/>
            <person name="Micheletti S.J."/>
            <person name="Nasrallah M.E."/>
            <person name="Ortiz D."/>
            <person name="Piller C.R."/>
            <person name="Privatt S.R."/>
            <person name="Schneider S.L."/>
            <person name="Sharp S."/>
            <person name="Smith T.C."/>
            <person name="Stanton J.D."/>
            <person name="Ullery H.E."/>
            <person name="Wilson R.J."/>
            <person name="Serrano M.G."/>
            <person name="Buck G."/>
            <person name="Lee V."/>
            <person name="Wang Y."/>
            <person name="Carvalho R."/>
            <person name="Voegtly L."/>
            <person name="Shi R."/>
            <person name="Duckworth R."/>
            <person name="Johnson A."/>
            <person name="Loviza R."/>
            <person name="Walstead R."/>
            <person name="Shah Z."/>
            <person name="Kiflezghi M."/>
            <person name="Wade K."/>
            <person name="Ball S.L."/>
            <person name="Bradley K.W."/>
            <person name="Asai D.J."/>
            <person name="Bowman C.A."/>
            <person name="Russell D.A."/>
            <person name="Pope W.H."/>
            <person name="Jacobs-Sera D."/>
            <person name="Hendrix R.W."/>
            <person name="Hatfull G.F."/>
        </authorList>
    </citation>
    <scope>NUCLEOTIDE SEQUENCE [LARGE SCALE GENOMIC DNA]</scope>
    <source>
        <strain evidence="3 4">DSM 27648</strain>
    </source>
</reference>
<keyword evidence="4" id="KW-1185">Reference proteome</keyword>
<organism evidence="3 4">
    <name type="scientific">Labilithrix luteola</name>
    <dbReference type="NCBI Taxonomy" id="1391654"/>
    <lineage>
        <taxon>Bacteria</taxon>
        <taxon>Pseudomonadati</taxon>
        <taxon>Myxococcota</taxon>
        <taxon>Polyangia</taxon>
        <taxon>Polyangiales</taxon>
        <taxon>Labilitrichaceae</taxon>
        <taxon>Labilithrix</taxon>
    </lineage>
</organism>
<name>A0A0K1Q192_9BACT</name>
<evidence type="ECO:0000259" key="2">
    <source>
        <dbReference type="Pfam" id="PF07238"/>
    </source>
</evidence>
<dbReference type="AlphaFoldDB" id="A0A0K1Q192"/>